<accession>A0A8S5R390</accession>
<feature type="domain" description="Replication-associated protein ORF2/G2P" evidence="1">
    <location>
        <begin position="117"/>
        <end position="233"/>
    </location>
</feature>
<dbReference type="EMBL" id="BK057812">
    <property type="protein sequence ID" value="DAE25555.1"/>
    <property type="molecule type" value="Genomic_DNA"/>
</dbReference>
<proteinExistence type="predicted"/>
<evidence type="ECO:0000259" key="1">
    <source>
        <dbReference type="Pfam" id="PF23343"/>
    </source>
</evidence>
<protein>
    <submittedName>
        <fullName evidence="2">Replication associated protein</fullName>
    </submittedName>
</protein>
<reference evidence="2" key="1">
    <citation type="journal article" date="2021" name="Proc. Natl. Acad. Sci. U.S.A.">
        <title>A Catalog of Tens of Thousands of Viruses from Human Metagenomes Reveals Hidden Associations with Chronic Diseases.</title>
        <authorList>
            <person name="Tisza M.J."/>
            <person name="Buck C.B."/>
        </authorList>
    </citation>
    <scope>NUCLEOTIDE SEQUENCE</scope>
    <source>
        <strain evidence="2">CtatW3</strain>
    </source>
</reference>
<organism evidence="2">
    <name type="scientific">Microviridae sp. ctatW3</name>
    <dbReference type="NCBI Taxonomy" id="2825001"/>
    <lineage>
        <taxon>Viruses</taxon>
        <taxon>Monodnaviria</taxon>
        <taxon>Sangervirae</taxon>
        <taxon>Phixviricota</taxon>
        <taxon>Malgrandaviricetes</taxon>
        <taxon>Petitvirales</taxon>
        <taxon>Microviridae</taxon>
    </lineage>
</organism>
<dbReference type="InterPro" id="IPR056906">
    <property type="entry name" value="ORF2/G2P_dom"/>
</dbReference>
<evidence type="ECO:0000313" key="2">
    <source>
        <dbReference type="EMBL" id="DAE25555.1"/>
    </source>
</evidence>
<dbReference type="Pfam" id="PF23343">
    <property type="entry name" value="REP_ORF2-G2P"/>
    <property type="match status" value="1"/>
</dbReference>
<sequence length="557" mass="66516">MSPVLTRNKWTGEDMFVPCGKCYACVNAAASKQSSRVREEILKHKYSVMFTLTYDNESVPRWELFQDDNDCPQLRPIGRVETMYNSCPLNYYDDVKGKWSIDFETFLPPVQNEDVTNTYAVCCKKDIQNFLKRVRSRINKLNIERNEKSIRYYIASEYGPKTYRPHYHGVLFFDSSVILREITSIIVQSWGYHERVTGKRNSFRFRPFASVSLTQDYIKVCDANTAYYVAEYVSGNLDLPQVLAYKSSRPFHLQSKSPVIGCYKAERNEILENVHRGTYRVGKEIFNERLGQFEHFDLPLNSDLCSSIFRKCKGFSDMAFDAKLQLYSFYGRYYDEWKQDLELSIVYFSNSEQNLNDYEMSETDYLRKFPNMKYRNWLAYYHSNEYYLLEMDTDQNWYCSRHAWRITKLLDFNKYYPYCHPIFAYVSMLDRYEVLRKSDQLIQFYKLFNDIVDKAGFQQAMIGAYPFMSEHMPLYLHEPDYKIDMTNPYVRSFMDEVAWFGNFYTYGRLDYEKVFENSLFCSDYFDTYSKQQKQRLDKRNKSKKLNNTIVFGSRKID</sequence>
<name>A0A8S5R390_9VIRU</name>